<reference evidence="1 2" key="1">
    <citation type="submission" date="2023-09" db="EMBL/GenBank/DDBJ databases">
        <title>Analysis of phage genome (vB_Yru_GN1) of the bacterium (Yersinia ruckeri).</title>
        <authorList>
            <person name="Ganjoor M.S."/>
            <person name="Bouzari M."/>
            <person name="Soleimani-Delfan A."/>
        </authorList>
    </citation>
    <scope>NUCLEOTIDE SEQUENCE [LARGE SCALE GENOMIC DNA]</scope>
    <source>
        <strain evidence="2">vB_Yru_GN1</strain>
    </source>
</reference>
<organism evidence="1 2">
    <name type="scientific">Yersinia phage vB_Yru_GN1</name>
    <dbReference type="NCBI Taxonomy" id="3074381"/>
    <lineage>
        <taxon>Viruses</taxon>
        <taxon>Duplodnaviria</taxon>
        <taxon>Heunggongvirae</taxon>
        <taxon>Uroviricota</taxon>
        <taxon>Caudoviricetes</taxon>
        <taxon>Caudoviricetes incertae sedis</taxon>
        <taxon>Sepahanvirus</taxon>
        <taxon>Sepahanvirus vB-Yru-GN1</taxon>
    </lineage>
</organism>
<accession>A0AA86MD93</accession>
<evidence type="ECO:0000313" key="2">
    <source>
        <dbReference type="Proteomes" id="UP001304813"/>
    </source>
</evidence>
<protein>
    <submittedName>
        <fullName evidence="1">Uncharacterized protein</fullName>
    </submittedName>
</protein>
<dbReference type="EMBL" id="LC779065">
    <property type="protein sequence ID" value="BES79823.1"/>
    <property type="molecule type" value="Genomic_DNA"/>
</dbReference>
<sequence>MGIKDSQVVSRLPEFLIDRKEGDYTDKEILEALNPNTINVSASILEKILYGLDSFNNWDDFQKYSKEFKLDVVLGEINDVFKIDQPELLKGFFKSKGTLADIQFVLRTAGYNLNIYEADYYYRNQTISGVMYYHYLDIYRDLLDKYTEEDFQNALKIRYIHKVNNNQIIKVDNNSPLKVINVNIGWEEFFSSLGYTPTQDMIDKLPEVLQMYLDASLIEEGSLECSITADITADLENGNFDGMDVSKINKLLDSIVRNRLSVCTYLRRFMIFLEMEDSFVTKSRVKDNFQLEIFKSVLSDFDVINRLSDNELLNEFSISFFDRYEIVNIDDHEHAFTITKEFLTEYLVNRIADLFLIQSERSFVDRWTRPVYYVNNVNPYKVNGFIIKVPGEFRGPLPVDDIFEKYIDRIFNDSIYNISKINDSSLELSSSYTIVDTVVFGEYVQDPYSLAVEISKSFESVFPTTDRFSDSLGVDVSVDSSDTFDREVLEDSGFDYSKTTLKGYQNFKIGDSIYDPNNSLNLSGTVGDKLVLVGSDQF</sequence>
<keyword evidence="2" id="KW-1185">Reference proteome</keyword>
<dbReference type="Proteomes" id="UP001304813">
    <property type="component" value="Segment"/>
</dbReference>
<proteinExistence type="predicted"/>
<evidence type="ECO:0000313" key="1">
    <source>
        <dbReference type="EMBL" id="BES79823.1"/>
    </source>
</evidence>
<name>A0AA86MD93_9CAUD</name>